<dbReference type="CDD" id="cd14688">
    <property type="entry name" value="bZIP_YAP"/>
    <property type="match status" value="1"/>
</dbReference>
<keyword evidence="4" id="KW-1185">Reference proteome</keyword>
<protein>
    <recommendedName>
        <fullName evidence="5">BZIP domain-containing protein</fullName>
    </recommendedName>
</protein>
<feature type="region of interest" description="Disordered" evidence="2">
    <location>
        <begin position="1"/>
        <end position="22"/>
    </location>
</feature>
<name>A0A8S1IS20_9CHLO</name>
<evidence type="ECO:0000313" key="3">
    <source>
        <dbReference type="EMBL" id="CAD7696271.1"/>
    </source>
</evidence>
<proteinExistence type="predicted"/>
<organism evidence="3 4">
    <name type="scientific">Ostreobium quekettii</name>
    <dbReference type="NCBI Taxonomy" id="121088"/>
    <lineage>
        <taxon>Eukaryota</taxon>
        <taxon>Viridiplantae</taxon>
        <taxon>Chlorophyta</taxon>
        <taxon>core chlorophytes</taxon>
        <taxon>Ulvophyceae</taxon>
        <taxon>TCBD clade</taxon>
        <taxon>Bryopsidales</taxon>
        <taxon>Ostreobineae</taxon>
        <taxon>Ostreobiaceae</taxon>
        <taxon>Ostreobium</taxon>
    </lineage>
</organism>
<dbReference type="Proteomes" id="UP000708148">
    <property type="component" value="Unassembled WGS sequence"/>
</dbReference>
<dbReference type="Gene3D" id="1.20.5.170">
    <property type="match status" value="1"/>
</dbReference>
<sequence length="494" mass="53268">MDNHAWQPGGLPGAPLSVAAHMPPQTAQGGIHAAEDYLDMDAALHNYLTSIWDSPTPTGTGFTGDNANSAATPLASPGTEAPAKMSAPGIGHAVQSGGETQVAGLGGLNASGQTRGPAGGQAGAHFAFTFQAESGSDGKRDAGERAAQGGGSGGEMTSKSSESGTNGTAEGRQKKRRGGGEAEAPAGKKELTQEKNRIAQKQFRERQKVKMNGLQRQIEELQASLESMQQANSALQSQNGILHKVLAMRDERIKMLQEAAKYISENDSTGKQVSDVAVTLSELHIGSVVRLTAEKLKTMQAEEIKQYWMEYVTEISAVLVDANTNPQAEERVGKLVNELFMLMMRFAALNPVLMMWSKQSYSSDDEEVRKWLAVVPHLGLSKDQIAEIVAIRSMLLDKLKRVLDERSVLTAAIQPSLASSMACEKLHLEYIKTNEAVIQLKENLRSEHTALLDFVSAMLRKILTPIQVARLMVQSYPTKPDILAVASAVQQWQN</sequence>
<dbReference type="GO" id="GO:0003700">
    <property type="term" value="F:DNA-binding transcription factor activity"/>
    <property type="evidence" value="ECO:0007669"/>
    <property type="project" value="InterPro"/>
</dbReference>
<evidence type="ECO:0000256" key="1">
    <source>
        <dbReference type="SAM" id="Coils"/>
    </source>
</evidence>
<dbReference type="OrthoDB" id="548708at2759"/>
<feature type="region of interest" description="Disordered" evidence="2">
    <location>
        <begin position="134"/>
        <end position="195"/>
    </location>
</feature>
<comment type="caution">
    <text evidence="3">The sequence shown here is derived from an EMBL/GenBank/DDBJ whole genome shotgun (WGS) entry which is preliminary data.</text>
</comment>
<dbReference type="EMBL" id="CAJHUC010000453">
    <property type="protein sequence ID" value="CAD7696271.1"/>
    <property type="molecule type" value="Genomic_DNA"/>
</dbReference>
<dbReference type="InterPro" id="IPR046347">
    <property type="entry name" value="bZIP_sf"/>
</dbReference>
<reference evidence="3" key="1">
    <citation type="submission" date="2020-12" db="EMBL/GenBank/DDBJ databases">
        <authorList>
            <person name="Iha C."/>
        </authorList>
    </citation>
    <scope>NUCLEOTIDE SEQUENCE</scope>
</reference>
<dbReference type="AlphaFoldDB" id="A0A8S1IS20"/>
<gene>
    <name evidence="3" type="ORF">OSTQU699_LOCUS1632</name>
</gene>
<feature type="compositionally biased region" description="Polar residues" evidence="2">
    <location>
        <begin position="59"/>
        <end position="71"/>
    </location>
</feature>
<accession>A0A8S1IS20</accession>
<feature type="compositionally biased region" description="Basic and acidic residues" evidence="2">
    <location>
        <begin position="186"/>
        <end position="195"/>
    </location>
</feature>
<feature type="region of interest" description="Disordered" evidence="2">
    <location>
        <begin position="59"/>
        <end position="122"/>
    </location>
</feature>
<feature type="compositionally biased region" description="Low complexity" evidence="2">
    <location>
        <begin position="155"/>
        <end position="164"/>
    </location>
</feature>
<feature type="coiled-coil region" evidence="1">
    <location>
        <begin position="204"/>
        <end position="238"/>
    </location>
</feature>
<evidence type="ECO:0000313" key="4">
    <source>
        <dbReference type="Proteomes" id="UP000708148"/>
    </source>
</evidence>
<keyword evidence="1" id="KW-0175">Coiled coil</keyword>
<evidence type="ECO:0008006" key="5">
    <source>
        <dbReference type="Google" id="ProtNLM"/>
    </source>
</evidence>
<dbReference type="SUPFAM" id="SSF57959">
    <property type="entry name" value="Leucine zipper domain"/>
    <property type="match status" value="1"/>
</dbReference>
<evidence type="ECO:0000256" key="2">
    <source>
        <dbReference type="SAM" id="MobiDB-lite"/>
    </source>
</evidence>